<dbReference type="Pfam" id="PF13923">
    <property type="entry name" value="zf-C3HC4_2"/>
    <property type="match status" value="1"/>
</dbReference>
<feature type="non-terminal residue" evidence="6">
    <location>
        <position position="677"/>
    </location>
</feature>
<protein>
    <recommendedName>
        <fullName evidence="5">RING-type domain-containing protein</fullName>
    </recommendedName>
</protein>
<evidence type="ECO:0000259" key="5">
    <source>
        <dbReference type="PROSITE" id="PS50089"/>
    </source>
</evidence>
<keyword evidence="2" id="KW-0862">Zinc</keyword>
<keyword evidence="1 3" id="KW-0863">Zinc-finger</keyword>
<evidence type="ECO:0000256" key="1">
    <source>
        <dbReference type="ARBA" id="ARBA00022771"/>
    </source>
</evidence>
<dbReference type="GO" id="GO:0061630">
    <property type="term" value="F:ubiquitin protein ligase activity"/>
    <property type="evidence" value="ECO:0007669"/>
    <property type="project" value="TreeGrafter"/>
</dbReference>
<dbReference type="EMBL" id="GEDC01003211">
    <property type="protein sequence ID" value="JAS34087.1"/>
    <property type="molecule type" value="Transcribed_RNA"/>
</dbReference>
<name>A0A1B6E847_9HEMI</name>
<reference evidence="6" key="1">
    <citation type="submission" date="2015-12" db="EMBL/GenBank/DDBJ databases">
        <title>De novo transcriptome assembly of four potential Pierce s Disease insect vectors from Arizona vineyards.</title>
        <authorList>
            <person name="Tassone E.E."/>
        </authorList>
    </citation>
    <scope>NUCLEOTIDE SEQUENCE</scope>
</reference>
<evidence type="ECO:0000313" key="6">
    <source>
        <dbReference type="EMBL" id="JAS34087.1"/>
    </source>
</evidence>
<dbReference type="GO" id="GO:0008270">
    <property type="term" value="F:zinc ion binding"/>
    <property type="evidence" value="ECO:0007669"/>
    <property type="project" value="UniProtKB-KW"/>
</dbReference>
<dbReference type="InterPro" id="IPR051438">
    <property type="entry name" value="RNF_E3_ubiq-protein_ligase"/>
</dbReference>
<dbReference type="SMART" id="SM00184">
    <property type="entry name" value="RING"/>
    <property type="match status" value="1"/>
</dbReference>
<dbReference type="Gene3D" id="3.30.40.10">
    <property type="entry name" value="Zinc/RING finger domain, C3HC4 (zinc finger)"/>
    <property type="match status" value="1"/>
</dbReference>
<dbReference type="AlphaFoldDB" id="A0A1B6E847"/>
<feature type="compositionally biased region" description="Basic and acidic residues" evidence="4">
    <location>
        <begin position="185"/>
        <end position="194"/>
    </location>
</feature>
<feature type="compositionally biased region" description="Basic residues" evidence="4">
    <location>
        <begin position="171"/>
        <end position="184"/>
    </location>
</feature>
<dbReference type="InterPro" id="IPR013083">
    <property type="entry name" value="Znf_RING/FYVE/PHD"/>
</dbReference>
<dbReference type="PROSITE" id="PS50089">
    <property type="entry name" value="ZF_RING_2"/>
    <property type="match status" value="1"/>
</dbReference>
<dbReference type="PANTHER" id="PTHR46016">
    <property type="entry name" value="ZINC FINGER, RING/FYVE/PHD-TYPE"/>
    <property type="match status" value="1"/>
</dbReference>
<sequence length="677" mass="76751">MSFGNHWHSKLIDAISAGQAILKCPICLEELINPIQIRNCGHIFCRLCFNKILPVSKVYLCPVCNTPYKRRAFVKIKTEVDEYRTMLNKLISEISLDLGYNIVSYQGVRRKSSGEAFSPTVEKNTKNETKVNNSLNKDNAGNTILKKGKKNNLCLEGSPDEELSMFLPKHQKREGKTKTVKNKKSKDNHLKEKEGQHLEINLNDNDDSDEMAFSGFPTPGSSSDSTEIQGRLDVMNQLSKMLEEDVTCSELLEDNKTNNSLLTENDSLSKGKYKVTQNDRLSKNKFLNSNKGLSAKLKSKIINNKTDINKEKLEKSCIGNFKKNDCDNDLFSISNRNIIKLKDLPQEISSNISNNSLSLFEKKVDKIDKYLIKSDSKKRKCSEMKLSSEVTDVVDSSFKSPSKKRPCSDAMIQTSPSRLMSLFNEMKEKFQSEKTISNNLEGEMQFNNSLVVSEKVRETKCTPTDFMDSKITTETKCMLEMELTEIDKDLKNEFFTMATKKNPNLSSSNLNTKENEFCVKEKYLKENIGISSETPNTKKLQKHSTPISQDFNDEDLHIIPTQKNPFLSEEKPMFKKNINQSINDGLRTPHSTGLNDSKSKGLFSVISNPSTSEKKRFNDSKFLNASTLMPGDSFLEKSISFSSQKNNLEEIINFPEAIENTPQSAIRKPKEIKRCLA</sequence>
<feature type="domain" description="RING-type" evidence="5">
    <location>
        <begin position="24"/>
        <end position="65"/>
    </location>
</feature>
<dbReference type="PANTHER" id="PTHR46016:SF1">
    <property type="entry name" value="RING-TYPE DOMAIN-CONTAINING PROTEIN"/>
    <property type="match status" value="1"/>
</dbReference>
<dbReference type="SUPFAM" id="SSF57850">
    <property type="entry name" value="RING/U-box"/>
    <property type="match status" value="1"/>
</dbReference>
<proteinExistence type="predicted"/>
<dbReference type="InterPro" id="IPR001841">
    <property type="entry name" value="Znf_RING"/>
</dbReference>
<gene>
    <name evidence="6" type="ORF">g.24647</name>
</gene>
<evidence type="ECO:0000256" key="2">
    <source>
        <dbReference type="ARBA" id="ARBA00022833"/>
    </source>
</evidence>
<dbReference type="GO" id="GO:0006511">
    <property type="term" value="P:ubiquitin-dependent protein catabolic process"/>
    <property type="evidence" value="ECO:0007669"/>
    <property type="project" value="TreeGrafter"/>
</dbReference>
<dbReference type="GO" id="GO:0000209">
    <property type="term" value="P:protein polyubiquitination"/>
    <property type="evidence" value="ECO:0007669"/>
    <property type="project" value="TreeGrafter"/>
</dbReference>
<organism evidence="6">
    <name type="scientific">Clastoptera arizonana</name>
    <name type="common">Arizona spittle bug</name>
    <dbReference type="NCBI Taxonomy" id="38151"/>
    <lineage>
        <taxon>Eukaryota</taxon>
        <taxon>Metazoa</taxon>
        <taxon>Ecdysozoa</taxon>
        <taxon>Arthropoda</taxon>
        <taxon>Hexapoda</taxon>
        <taxon>Insecta</taxon>
        <taxon>Pterygota</taxon>
        <taxon>Neoptera</taxon>
        <taxon>Paraneoptera</taxon>
        <taxon>Hemiptera</taxon>
        <taxon>Auchenorrhyncha</taxon>
        <taxon>Cercopoidea</taxon>
        <taxon>Clastopteridae</taxon>
        <taxon>Clastoptera</taxon>
    </lineage>
</organism>
<evidence type="ECO:0000256" key="4">
    <source>
        <dbReference type="SAM" id="MobiDB-lite"/>
    </source>
</evidence>
<keyword evidence="1 3" id="KW-0479">Metal-binding</keyword>
<evidence type="ECO:0000256" key="3">
    <source>
        <dbReference type="PROSITE-ProRule" id="PRU00175"/>
    </source>
</evidence>
<accession>A0A1B6E847</accession>
<feature type="region of interest" description="Disordered" evidence="4">
    <location>
        <begin position="171"/>
        <end position="194"/>
    </location>
</feature>